<sequence>MSLPCDPLVAIISLPTLPSSSPGPRRYRLKILSRFKERMKLATTIRTDVGTISPAAGQGNAVFSTGMQKSVKSRNRSIDNKAIKRGRKNLQGLLAGDSIGESLENLDMNGVSSLEQVRKKSSSGKLLTLPTILTLARVVAVPTLVAVFYCTEWWASTLGVTIFVVACITDWLDGYLARKMKSSSAFGAFLDPVADKLMVATALVLLCTRPPSMTWFSTVPWLVSLPAIAIIGREITMSAVREWAAAQGGELHKAVAVNSLGKAKTASQMVALTLLLASRDAGSLDSNPWYRSSLRICSSCSVVTWSLHEGTLG</sequence>
<protein>
    <submittedName>
        <fullName evidence="1">Uncharacterized protein</fullName>
    </submittedName>
</protein>
<keyword evidence="2" id="KW-1185">Reference proteome</keyword>
<evidence type="ECO:0000313" key="2">
    <source>
        <dbReference type="Proteomes" id="UP001162992"/>
    </source>
</evidence>
<gene>
    <name evidence="1" type="ORF">O6H91_12G024400</name>
</gene>
<proteinExistence type="predicted"/>
<dbReference type="EMBL" id="CM055103">
    <property type="protein sequence ID" value="KAJ7535244.1"/>
    <property type="molecule type" value="Genomic_DNA"/>
</dbReference>
<dbReference type="Proteomes" id="UP001162992">
    <property type="component" value="Chromosome 12"/>
</dbReference>
<organism evidence="1 2">
    <name type="scientific">Diphasiastrum complanatum</name>
    <name type="common">Issler's clubmoss</name>
    <name type="synonym">Lycopodium complanatum</name>
    <dbReference type="NCBI Taxonomy" id="34168"/>
    <lineage>
        <taxon>Eukaryota</taxon>
        <taxon>Viridiplantae</taxon>
        <taxon>Streptophyta</taxon>
        <taxon>Embryophyta</taxon>
        <taxon>Tracheophyta</taxon>
        <taxon>Lycopodiopsida</taxon>
        <taxon>Lycopodiales</taxon>
        <taxon>Lycopodiaceae</taxon>
        <taxon>Lycopodioideae</taxon>
        <taxon>Diphasiastrum</taxon>
    </lineage>
</organism>
<accession>A0ACC2BZM2</accession>
<comment type="caution">
    <text evidence="1">The sequence shown here is derived from an EMBL/GenBank/DDBJ whole genome shotgun (WGS) entry which is preliminary data.</text>
</comment>
<evidence type="ECO:0000313" key="1">
    <source>
        <dbReference type="EMBL" id="KAJ7535244.1"/>
    </source>
</evidence>
<name>A0ACC2BZM2_DIPCM</name>
<reference evidence="2" key="1">
    <citation type="journal article" date="2024" name="Proc. Natl. Acad. Sci. U.S.A.">
        <title>Extraordinary preservation of gene collinearity over three hundred million years revealed in homosporous lycophytes.</title>
        <authorList>
            <person name="Li C."/>
            <person name="Wickell D."/>
            <person name="Kuo L.Y."/>
            <person name="Chen X."/>
            <person name="Nie B."/>
            <person name="Liao X."/>
            <person name="Peng D."/>
            <person name="Ji J."/>
            <person name="Jenkins J."/>
            <person name="Williams M."/>
            <person name="Shu S."/>
            <person name="Plott C."/>
            <person name="Barry K."/>
            <person name="Rajasekar S."/>
            <person name="Grimwood J."/>
            <person name="Han X."/>
            <person name="Sun S."/>
            <person name="Hou Z."/>
            <person name="He W."/>
            <person name="Dai G."/>
            <person name="Sun C."/>
            <person name="Schmutz J."/>
            <person name="Leebens-Mack J.H."/>
            <person name="Li F.W."/>
            <person name="Wang L."/>
        </authorList>
    </citation>
    <scope>NUCLEOTIDE SEQUENCE [LARGE SCALE GENOMIC DNA]</scope>
    <source>
        <strain evidence="2">cv. PW_Plant_1</strain>
    </source>
</reference>